<keyword evidence="1" id="KW-1133">Transmembrane helix</keyword>
<accession>A0A9C7BIN1</accession>
<feature type="transmembrane region" description="Helical" evidence="1">
    <location>
        <begin position="6"/>
        <end position="24"/>
    </location>
</feature>
<reference evidence="2" key="1">
    <citation type="submission" date="2022-10" db="EMBL/GenBank/DDBJ databases">
        <title>Genome sequences of endogenous nimaviruses in decapod crustaceans.</title>
        <authorList>
            <person name="Kawato S."/>
            <person name="Nozaki R."/>
            <person name="Kondo H."/>
            <person name="Hirono I."/>
        </authorList>
    </citation>
    <scope>NUCLEOTIDE SEQUENCE</scope>
    <source>
        <strain evidence="2">Ube2021</strain>
    </source>
</reference>
<name>A0A9C7BIN1_9VIRU</name>
<evidence type="ECO:0000256" key="1">
    <source>
        <dbReference type="SAM" id="Phobius"/>
    </source>
</evidence>
<keyword evidence="1" id="KW-0472">Membrane</keyword>
<dbReference type="EMBL" id="LC738879">
    <property type="protein sequence ID" value="BDT62945.1"/>
    <property type="molecule type" value="Genomic_DNA"/>
</dbReference>
<protein>
    <submittedName>
        <fullName evidence="2">Uncharacterized protein</fullName>
    </submittedName>
</protein>
<proteinExistence type="predicted"/>
<sequence>MSYVWLIIGYFIISYIFLRCGYSWKNKLLNLRDKSNINILEKLGLYSIQSINNLPNDDKLTLTNKIIPHLSITSLSYIILKDKDII</sequence>
<evidence type="ECO:0000313" key="2">
    <source>
        <dbReference type="EMBL" id="BDT62945.1"/>
    </source>
</evidence>
<keyword evidence="1" id="KW-0812">Transmembrane</keyword>
<organism evidence="2">
    <name type="scientific">Trachysalambria curvirostris majanivirus</name>
    <dbReference type="NCBI Taxonomy" id="2984281"/>
    <lineage>
        <taxon>Viruses</taxon>
        <taxon>Viruses incertae sedis</taxon>
        <taxon>Naldaviricetes</taxon>
        <taxon>Nimaviridae</taxon>
    </lineage>
</organism>